<gene>
    <name evidence="1" type="ordered locus">Clim_1475</name>
</gene>
<dbReference type="EMBL" id="CP001097">
    <property type="protein sequence ID" value="ACD90531.1"/>
    <property type="molecule type" value="Genomic_DNA"/>
</dbReference>
<dbReference type="HOGENOM" id="CLU_3364047_0_0_10"/>
<protein>
    <submittedName>
        <fullName evidence="1">Uncharacterized protein</fullName>
    </submittedName>
</protein>
<dbReference type="KEGG" id="cli:Clim_1475"/>
<accession>B3EDA6</accession>
<dbReference type="AlphaFoldDB" id="B3EDA6"/>
<reference evidence="1 2" key="1">
    <citation type="submission" date="2008-05" db="EMBL/GenBank/DDBJ databases">
        <title>Complete sequence of Chlorobium limicola DSM 245.</title>
        <authorList>
            <consortium name="US DOE Joint Genome Institute"/>
            <person name="Lucas S."/>
            <person name="Copeland A."/>
            <person name="Lapidus A."/>
            <person name="Glavina del Rio T."/>
            <person name="Dalin E."/>
            <person name="Tice H."/>
            <person name="Bruce D."/>
            <person name="Goodwin L."/>
            <person name="Pitluck S."/>
            <person name="Schmutz J."/>
            <person name="Larimer F."/>
            <person name="Land M."/>
            <person name="Hauser L."/>
            <person name="Kyrpides N."/>
            <person name="Ovchinnikova G."/>
            <person name="Zhao F."/>
            <person name="Li T."/>
            <person name="Liu Z."/>
            <person name="Overmann J."/>
            <person name="Bryant D.A."/>
            <person name="Richardson P."/>
        </authorList>
    </citation>
    <scope>NUCLEOTIDE SEQUENCE [LARGE SCALE GENOMIC DNA]</scope>
    <source>
        <strain evidence="2">DSM 245 / NBRC 103803 / 6330</strain>
    </source>
</reference>
<evidence type="ECO:0000313" key="1">
    <source>
        <dbReference type="EMBL" id="ACD90531.1"/>
    </source>
</evidence>
<organism evidence="1 2">
    <name type="scientific">Chlorobium limicola (strain DSM 245 / NBRC 103803 / 6330)</name>
    <dbReference type="NCBI Taxonomy" id="290315"/>
    <lineage>
        <taxon>Bacteria</taxon>
        <taxon>Pseudomonadati</taxon>
        <taxon>Chlorobiota</taxon>
        <taxon>Chlorobiia</taxon>
        <taxon>Chlorobiales</taxon>
        <taxon>Chlorobiaceae</taxon>
        <taxon>Chlorobium/Pelodictyon group</taxon>
        <taxon>Chlorobium</taxon>
    </lineage>
</organism>
<proteinExistence type="predicted"/>
<evidence type="ECO:0000313" key="2">
    <source>
        <dbReference type="Proteomes" id="UP000008841"/>
    </source>
</evidence>
<sequence>MGAVLVVLLVVLRVLAGMVLPVPVMPGRMLLSIGL</sequence>
<dbReference type="Proteomes" id="UP000008841">
    <property type="component" value="Chromosome"/>
</dbReference>
<name>B3EDA6_CHLL2</name>